<protein>
    <submittedName>
        <fullName evidence="7">Signal peptide peptidase SppA, 36K type</fullName>
    </submittedName>
</protein>
<evidence type="ECO:0000256" key="1">
    <source>
        <dbReference type="ARBA" id="ARBA00008683"/>
    </source>
</evidence>
<dbReference type="STRING" id="694327.DFW101_2173"/>
<feature type="transmembrane region" description="Helical" evidence="5">
    <location>
        <begin position="15"/>
        <end position="38"/>
    </location>
</feature>
<evidence type="ECO:0000313" key="7">
    <source>
        <dbReference type="EMBL" id="EHJ48179.1"/>
    </source>
</evidence>
<dbReference type="InterPro" id="IPR047272">
    <property type="entry name" value="S49_SppA_C"/>
</dbReference>
<dbReference type="Gene3D" id="6.20.330.10">
    <property type="match status" value="1"/>
</dbReference>
<sequence length="311" mass="32058">MPSANPSFAVRRPGLFGLLIAVAAVILVIGITAAFGLLGHDEEGGRLLGAATSRIGVVAIEGPITDADAVVAFIKKLRKDDSVKGVILRVNSPGGAFGPSQEMYMAVKKLGAAKPVVASFSSVAASGGYYAACPASRIFANRGTITGSIGVMSQFANAQDLLQKLGVHFESLTTGKLKDAGTPFKPLTDDQRAYLAGLIADLNQQFSGDVAAERKLGKDAIATIADGRAMTGARAKDLGLVDELGGQEEAVDYLKQQVGLTGDVPLYKGPKKKSGLFDKLTSALSLPDMKGLALLSLVSGLSGETALPQGQ</sequence>
<dbReference type="Pfam" id="PF01343">
    <property type="entry name" value="Peptidase_S49"/>
    <property type="match status" value="1"/>
</dbReference>
<comment type="similarity">
    <text evidence="1">Belongs to the peptidase S49 family.</text>
</comment>
<dbReference type="PANTHER" id="PTHR42987:SF7">
    <property type="entry name" value="SIGNAL PEPTIDE PEPTIDASE SPPA-RELATED"/>
    <property type="match status" value="1"/>
</dbReference>
<dbReference type="Gene3D" id="3.90.226.10">
    <property type="entry name" value="2-enoyl-CoA Hydratase, Chain A, domain 1"/>
    <property type="match status" value="1"/>
</dbReference>
<gene>
    <name evidence="7" type="ORF">DFW101_2173</name>
</gene>
<accession>G7Q9D6</accession>
<dbReference type="AlphaFoldDB" id="G7Q9D6"/>
<dbReference type="GO" id="GO:0008236">
    <property type="term" value="F:serine-type peptidase activity"/>
    <property type="evidence" value="ECO:0007669"/>
    <property type="project" value="UniProtKB-KW"/>
</dbReference>
<keyword evidence="8" id="KW-1185">Reference proteome</keyword>
<name>G7Q9D6_9BACT</name>
<keyword evidence="2" id="KW-0645">Protease</keyword>
<evidence type="ECO:0000259" key="6">
    <source>
        <dbReference type="Pfam" id="PF01343"/>
    </source>
</evidence>
<organism evidence="7 8">
    <name type="scientific">Solidesulfovibrio carbinoliphilus subsp. oakridgensis</name>
    <dbReference type="NCBI Taxonomy" id="694327"/>
    <lineage>
        <taxon>Bacteria</taxon>
        <taxon>Pseudomonadati</taxon>
        <taxon>Thermodesulfobacteriota</taxon>
        <taxon>Desulfovibrionia</taxon>
        <taxon>Desulfovibrionales</taxon>
        <taxon>Desulfovibrionaceae</taxon>
        <taxon>Solidesulfovibrio</taxon>
    </lineage>
</organism>
<dbReference type="EMBL" id="CM001368">
    <property type="protein sequence ID" value="EHJ48179.1"/>
    <property type="molecule type" value="Genomic_DNA"/>
</dbReference>
<dbReference type="RefSeq" id="WP_009181559.1">
    <property type="nucleotide sequence ID" value="NZ_CM001368.1"/>
</dbReference>
<keyword evidence="5" id="KW-0472">Membrane</keyword>
<evidence type="ECO:0000256" key="2">
    <source>
        <dbReference type="ARBA" id="ARBA00022670"/>
    </source>
</evidence>
<reference evidence="8" key="1">
    <citation type="journal article" date="2015" name="Genome Announc.">
        <title>High-Quality Draft Genome Sequence of Desulfovibrio carbinoliphilus FW-101-2B, an Organic Acid-Oxidizing Sulfate-Reducing Bacterium Isolated from Uranium(VI)-Contaminated Groundwater.</title>
        <authorList>
            <person name="Ramsay B.D."/>
            <person name="Hwang C."/>
            <person name="Woo H.L."/>
            <person name="Carroll S.L."/>
            <person name="Lucas S."/>
            <person name="Han J."/>
            <person name="Lapidus A.L."/>
            <person name="Cheng J.F."/>
            <person name="Goodwin L.A."/>
            <person name="Pitluck S."/>
            <person name="Peters L."/>
            <person name="Chertkov O."/>
            <person name="Held B."/>
            <person name="Detter J.C."/>
            <person name="Han C.S."/>
            <person name="Tapia R."/>
            <person name="Land M.L."/>
            <person name="Hauser L.J."/>
            <person name="Kyrpides N.C."/>
            <person name="Ivanova N.N."/>
            <person name="Mikhailova N."/>
            <person name="Pagani I."/>
            <person name="Woyke T."/>
            <person name="Arkin A.P."/>
            <person name="Dehal P."/>
            <person name="Chivian D."/>
            <person name="Criddle C.S."/>
            <person name="Wu W."/>
            <person name="Chakraborty R."/>
            <person name="Hazen T.C."/>
            <person name="Fields M.W."/>
        </authorList>
    </citation>
    <scope>NUCLEOTIDE SEQUENCE [LARGE SCALE GENOMIC DNA]</scope>
    <source>
        <strain evidence="8">FW-101-2B</strain>
    </source>
</reference>
<dbReference type="eggNOG" id="COG0616">
    <property type="taxonomic scope" value="Bacteria"/>
</dbReference>
<keyword evidence="4" id="KW-0720">Serine protease</keyword>
<keyword evidence="5" id="KW-0812">Transmembrane</keyword>
<dbReference type="PANTHER" id="PTHR42987">
    <property type="entry name" value="PEPTIDASE S49"/>
    <property type="match status" value="1"/>
</dbReference>
<evidence type="ECO:0000313" key="8">
    <source>
        <dbReference type="Proteomes" id="UP000004662"/>
    </source>
</evidence>
<evidence type="ECO:0000256" key="5">
    <source>
        <dbReference type="SAM" id="Phobius"/>
    </source>
</evidence>
<dbReference type="InterPro" id="IPR002142">
    <property type="entry name" value="Peptidase_S49"/>
</dbReference>
<dbReference type="InterPro" id="IPR029045">
    <property type="entry name" value="ClpP/crotonase-like_dom_sf"/>
</dbReference>
<dbReference type="Proteomes" id="UP000004662">
    <property type="component" value="Chromosome"/>
</dbReference>
<dbReference type="NCBIfam" id="TIGR00706">
    <property type="entry name" value="SppA_dom"/>
    <property type="match status" value="1"/>
</dbReference>
<evidence type="ECO:0000256" key="3">
    <source>
        <dbReference type="ARBA" id="ARBA00022801"/>
    </source>
</evidence>
<keyword evidence="3" id="KW-0378">Hydrolase</keyword>
<dbReference type="HOGENOM" id="CLU_046540_0_0_7"/>
<dbReference type="InterPro" id="IPR004635">
    <property type="entry name" value="Pept_S49_SppA"/>
</dbReference>
<dbReference type="SUPFAM" id="SSF52096">
    <property type="entry name" value="ClpP/crotonase"/>
    <property type="match status" value="1"/>
</dbReference>
<dbReference type="OrthoDB" id="9764363at2"/>
<feature type="domain" description="Peptidase S49" evidence="6">
    <location>
        <begin position="111"/>
        <end position="260"/>
    </location>
</feature>
<dbReference type="GO" id="GO:0006508">
    <property type="term" value="P:proteolysis"/>
    <property type="evidence" value="ECO:0007669"/>
    <property type="project" value="UniProtKB-KW"/>
</dbReference>
<dbReference type="CDD" id="cd07023">
    <property type="entry name" value="S49_Sppa_N_C"/>
    <property type="match status" value="1"/>
</dbReference>
<proteinExistence type="inferred from homology"/>
<keyword evidence="5" id="KW-1133">Transmembrane helix</keyword>
<evidence type="ECO:0000256" key="4">
    <source>
        <dbReference type="ARBA" id="ARBA00022825"/>
    </source>
</evidence>